<evidence type="ECO:0000313" key="1">
    <source>
        <dbReference type="EMBL" id="MDI3387590.1"/>
    </source>
</evidence>
<organism evidence="1 2">
    <name type="scientific">Streptomyces solicavernae</name>
    <dbReference type="NCBI Taxonomy" id="3043614"/>
    <lineage>
        <taxon>Bacteria</taxon>
        <taxon>Bacillati</taxon>
        <taxon>Actinomycetota</taxon>
        <taxon>Actinomycetes</taxon>
        <taxon>Kitasatosporales</taxon>
        <taxon>Streptomycetaceae</taxon>
        <taxon>Streptomyces</taxon>
    </lineage>
</organism>
<proteinExistence type="predicted"/>
<gene>
    <name evidence="1" type="ORF">QIS99_15475</name>
</gene>
<keyword evidence="2" id="KW-1185">Reference proteome</keyword>
<sequence length="92" mass="9785">MGLAPVHVFRTADIHDFLPPVLATLLAWEMALIDVITGAYAEVPGLVRTMFVPGAPLTVTALSAREAYRLRRRHGLTLRGAVAGPALPPSGD</sequence>
<dbReference type="EMBL" id="JASCIR010000011">
    <property type="protein sequence ID" value="MDI3387590.1"/>
    <property type="molecule type" value="Genomic_DNA"/>
</dbReference>
<accession>A0ABT6RT27</accession>
<reference evidence="1 2" key="1">
    <citation type="submission" date="2023-05" db="EMBL/GenBank/DDBJ databases">
        <title>Draft genome sequence of Streptomyces sp. B-S-A8 isolated from a cave soil in Thailand.</title>
        <authorList>
            <person name="Chamroensaksri N."/>
            <person name="Muangham S."/>
        </authorList>
    </citation>
    <scope>NUCLEOTIDE SEQUENCE [LARGE SCALE GENOMIC DNA]</scope>
    <source>
        <strain evidence="1 2">B-S-A8</strain>
    </source>
</reference>
<dbReference type="RefSeq" id="WP_282513915.1">
    <property type="nucleotide sequence ID" value="NZ_JASCIR010000011.1"/>
</dbReference>
<protein>
    <submittedName>
        <fullName evidence="1">Uncharacterized protein</fullName>
    </submittedName>
</protein>
<dbReference type="Proteomes" id="UP001224661">
    <property type="component" value="Unassembled WGS sequence"/>
</dbReference>
<name>A0ABT6RT27_9ACTN</name>
<evidence type="ECO:0000313" key="2">
    <source>
        <dbReference type="Proteomes" id="UP001224661"/>
    </source>
</evidence>
<comment type="caution">
    <text evidence="1">The sequence shown here is derived from an EMBL/GenBank/DDBJ whole genome shotgun (WGS) entry which is preliminary data.</text>
</comment>